<evidence type="ECO:0000256" key="1">
    <source>
        <dbReference type="SAM" id="MobiDB-lite"/>
    </source>
</evidence>
<keyword evidence="3" id="KW-1185">Reference proteome</keyword>
<evidence type="ECO:0000313" key="2">
    <source>
        <dbReference type="EMBL" id="RPB08131.1"/>
    </source>
</evidence>
<name>A0A3N4KID5_9PEZI</name>
<evidence type="ECO:0000313" key="3">
    <source>
        <dbReference type="Proteomes" id="UP000277580"/>
    </source>
</evidence>
<proteinExistence type="predicted"/>
<sequence>MPNSNRLRRYSPPSPSNPGKPPLLYISSSPSGSPIGSTAVNLPGGTNGNHSGNLSNTSSSYFESTDDDHPAPDLPRHPYQRVLNIICGYTPAKLQQPHRRYNEFVIIGRETWRPSATLLTERVHRKSWDSFLTDRLLRSTTTWAQWEKDFQKLYSTAPQMRECFLTHGWDDTAKLPHHLSPSVRSLRTIKSVLHSWYPTLDNQVTIVFQYAPPAISTTITRNRHLHHPSRQHSSEPTVIPNSFAEDNFPETEPTVIPDSWPEDDYTETEPEIELFTIQEMFSLPENYTHKDSDNTPERTAAENFLKQTIAKHGLTALDGYEAGIPPDYKRRRIGSTEL</sequence>
<feature type="compositionally biased region" description="Polar residues" evidence="1">
    <location>
        <begin position="48"/>
        <end position="63"/>
    </location>
</feature>
<dbReference type="Proteomes" id="UP000277580">
    <property type="component" value="Unassembled WGS sequence"/>
</dbReference>
<feature type="region of interest" description="Disordered" evidence="1">
    <location>
        <begin position="1"/>
        <end position="75"/>
    </location>
</feature>
<dbReference type="EMBL" id="ML119168">
    <property type="protein sequence ID" value="RPB08131.1"/>
    <property type="molecule type" value="Genomic_DNA"/>
</dbReference>
<protein>
    <submittedName>
        <fullName evidence="2">Uncharacterized protein</fullName>
    </submittedName>
</protein>
<reference evidence="2 3" key="1">
    <citation type="journal article" date="2018" name="Nat. Ecol. Evol.">
        <title>Pezizomycetes genomes reveal the molecular basis of ectomycorrhizal truffle lifestyle.</title>
        <authorList>
            <person name="Murat C."/>
            <person name="Payen T."/>
            <person name="Noel B."/>
            <person name="Kuo A."/>
            <person name="Morin E."/>
            <person name="Chen J."/>
            <person name="Kohler A."/>
            <person name="Krizsan K."/>
            <person name="Balestrini R."/>
            <person name="Da Silva C."/>
            <person name="Montanini B."/>
            <person name="Hainaut M."/>
            <person name="Levati E."/>
            <person name="Barry K.W."/>
            <person name="Belfiori B."/>
            <person name="Cichocki N."/>
            <person name="Clum A."/>
            <person name="Dockter R.B."/>
            <person name="Fauchery L."/>
            <person name="Guy J."/>
            <person name="Iotti M."/>
            <person name="Le Tacon F."/>
            <person name="Lindquist E.A."/>
            <person name="Lipzen A."/>
            <person name="Malagnac F."/>
            <person name="Mello A."/>
            <person name="Molinier V."/>
            <person name="Miyauchi S."/>
            <person name="Poulain J."/>
            <person name="Riccioni C."/>
            <person name="Rubini A."/>
            <person name="Sitrit Y."/>
            <person name="Splivallo R."/>
            <person name="Traeger S."/>
            <person name="Wang M."/>
            <person name="Zifcakova L."/>
            <person name="Wipf D."/>
            <person name="Zambonelli A."/>
            <person name="Paolocci F."/>
            <person name="Nowrousian M."/>
            <person name="Ottonello S."/>
            <person name="Baldrian P."/>
            <person name="Spatafora J.W."/>
            <person name="Henrissat B."/>
            <person name="Nagy L.G."/>
            <person name="Aury J.M."/>
            <person name="Wincker P."/>
            <person name="Grigoriev I.V."/>
            <person name="Bonfante P."/>
            <person name="Martin F.M."/>
        </authorList>
    </citation>
    <scope>NUCLEOTIDE SEQUENCE [LARGE SCALE GENOMIC DNA]</scope>
    <source>
        <strain evidence="2 3">CCBAS932</strain>
    </source>
</reference>
<gene>
    <name evidence="2" type="ORF">P167DRAFT_578612</name>
</gene>
<accession>A0A3N4KID5</accession>
<feature type="compositionally biased region" description="Low complexity" evidence="1">
    <location>
        <begin position="26"/>
        <end position="37"/>
    </location>
</feature>
<dbReference type="OrthoDB" id="5457085at2759"/>
<dbReference type="InParanoid" id="A0A3N4KID5"/>
<feature type="compositionally biased region" description="Pro residues" evidence="1">
    <location>
        <begin position="12"/>
        <end position="21"/>
    </location>
</feature>
<organism evidence="2 3">
    <name type="scientific">Morchella conica CCBAS932</name>
    <dbReference type="NCBI Taxonomy" id="1392247"/>
    <lineage>
        <taxon>Eukaryota</taxon>
        <taxon>Fungi</taxon>
        <taxon>Dikarya</taxon>
        <taxon>Ascomycota</taxon>
        <taxon>Pezizomycotina</taxon>
        <taxon>Pezizomycetes</taxon>
        <taxon>Pezizales</taxon>
        <taxon>Morchellaceae</taxon>
        <taxon>Morchella</taxon>
    </lineage>
</organism>
<dbReference type="AlphaFoldDB" id="A0A3N4KID5"/>